<evidence type="ECO:0008006" key="3">
    <source>
        <dbReference type="Google" id="ProtNLM"/>
    </source>
</evidence>
<evidence type="ECO:0000313" key="1">
    <source>
        <dbReference type="EMBL" id="OGC55034.1"/>
    </source>
</evidence>
<organism evidence="1 2">
    <name type="scientific">candidate division WWE3 bacterium RIFCSPLOWO2_01_FULL_41_18</name>
    <dbReference type="NCBI Taxonomy" id="1802625"/>
    <lineage>
        <taxon>Bacteria</taxon>
        <taxon>Katanobacteria</taxon>
    </lineage>
</organism>
<comment type="caution">
    <text evidence="1">The sequence shown here is derived from an EMBL/GenBank/DDBJ whole genome shotgun (WGS) entry which is preliminary data.</text>
</comment>
<dbReference type="InterPro" id="IPR019062">
    <property type="entry name" value="Restrct_endonuc_II_HpaII"/>
</dbReference>
<gene>
    <name evidence="1" type="ORF">A3A78_03585</name>
</gene>
<dbReference type="Proteomes" id="UP000176504">
    <property type="component" value="Unassembled WGS sequence"/>
</dbReference>
<proteinExistence type="predicted"/>
<protein>
    <recommendedName>
        <fullName evidence="3">Restriction endonuclease</fullName>
    </recommendedName>
</protein>
<dbReference type="Pfam" id="PF09561">
    <property type="entry name" value="RE_HpaII"/>
    <property type="match status" value="1"/>
</dbReference>
<dbReference type="AlphaFoldDB" id="A0A1F4VCZ2"/>
<accession>A0A1F4VCZ2</accession>
<name>A0A1F4VCZ2_UNCKA</name>
<sequence>MLTGNIGEWSEIYTFLRVLAEGELYAADDNLDKIKDIYYPIISVIREESGKELNYRRNGSIKIIDAETDTVISELPVTTFSEHANSLLNKIKNDGNEGGSFEFPELEHFLKSIKIERLKSRSTKKDDITLVVHDYRTGLRPTLGFSIKSQLGGASTLLNPGAATNFTYKVTNDRMVVKEGGEAYGESEEMKLKQKVSSKAEEGYSFVFEDTGNPVFTSNLRMIDSLLPEILSYLVLYYYMGKGSTIKTLTEVLRNENPLKFDLSDQRFYEHKIKSFLMDVALGMTPAKVWEGNYLASGGYIIVRDDGEIVCYHIYNIDQFKEYLFNSTKLDTPSTSRYGYGNFYNESEETKIKLNLQIRFNK</sequence>
<evidence type="ECO:0000313" key="2">
    <source>
        <dbReference type="Proteomes" id="UP000176504"/>
    </source>
</evidence>
<reference evidence="1 2" key="1">
    <citation type="journal article" date="2016" name="Nat. Commun.">
        <title>Thousands of microbial genomes shed light on interconnected biogeochemical processes in an aquifer system.</title>
        <authorList>
            <person name="Anantharaman K."/>
            <person name="Brown C.T."/>
            <person name="Hug L.A."/>
            <person name="Sharon I."/>
            <person name="Castelle C.J."/>
            <person name="Probst A.J."/>
            <person name="Thomas B.C."/>
            <person name="Singh A."/>
            <person name="Wilkins M.J."/>
            <person name="Karaoz U."/>
            <person name="Brodie E.L."/>
            <person name="Williams K.H."/>
            <person name="Hubbard S.S."/>
            <person name="Banfield J.F."/>
        </authorList>
    </citation>
    <scope>NUCLEOTIDE SEQUENCE [LARGE SCALE GENOMIC DNA]</scope>
</reference>
<dbReference type="EMBL" id="MEVI01000003">
    <property type="protein sequence ID" value="OGC55034.1"/>
    <property type="molecule type" value="Genomic_DNA"/>
</dbReference>